<dbReference type="SUPFAM" id="SSF46911">
    <property type="entry name" value="Ribosomal protein S18"/>
    <property type="match status" value="1"/>
</dbReference>
<evidence type="ECO:0000256" key="3">
    <source>
        <dbReference type="ARBA" id="ARBA00022884"/>
    </source>
</evidence>
<dbReference type="FunFam" id="4.10.640.10:FF:000004">
    <property type="entry name" value="30S ribosomal protein S18"/>
    <property type="match status" value="1"/>
</dbReference>
<evidence type="ECO:0000256" key="4">
    <source>
        <dbReference type="ARBA" id="ARBA00022980"/>
    </source>
</evidence>
<dbReference type="PANTHER" id="PTHR13479">
    <property type="entry name" value="30S RIBOSOMAL PROTEIN S18"/>
    <property type="match status" value="1"/>
</dbReference>
<comment type="similarity">
    <text evidence="1 7 8">Belongs to the bacterial ribosomal protein bS18 family.</text>
</comment>
<protein>
    <recommendedName>
        <fullName evidence="6 7">Small ribosomal subunit protein bS18</fullName>
    </recommendedName>
</protein>
<sequence>MQKRFRPRKKVCQQCADKNETIDYKDVQKLKKYITERGKILPRRVTGACAKHQRKISLAIKRARQVALLPYVVD</sequence>
<comment type="function">
    <text evidence="7">Binds as a heterodimer with protein bS6 to the central domain of the 16S rRNA, where it helps stabilize the platform of the 30S subunit.</text>
</comment>
<dbReference type="PROSITE" id="PS00057">
    <property type="entry name" value="RIBOSOMAL_S18"/>
    <property type="match status" value="1"/>
</dbReference>
<keyword evidence="2 7" id="KW-0699">rRNA-binding</keyword>
<accession>A0A2U1E5C9</accession>
<evidence type="ECO:0000313" key="9">
    <source>
        <dbReference type="EMBL" id="PVY94889.1"/>
    </source>
</evidence>
<dbReference type="InterPro" id="IPR001648">
    <property type="entry name" value="Ribosomal_bS18"/>
</dbReference>
<dbReference type="Pfam" id="PF01084">
    <property type="entry name" value="Ribosomal_S18"/>
    <property type="match status" value="1"/>
</dbReference>
<comment type="subunit">
    <text evidence="7">Part of the 30S ribosomal subunit. Forms a tight heterodimer with protein bS6.</text>
</comment>
<dbReference type="AlphaFoldDB" id="A0A2U1E5C9"/>
<keyword evidence="10" id="KW-1185">Reference proteome</keyword>
<dbReference type="InterPro" id="IPR036870">
    <property type="entry name" value="Ribosomal_bS18_sf"/>
</dbReference>
<proteinExistence type="inferred from homology"/>
<dbReference type="EMBL" id="QEKV01000003">
    <property type="protein sequence ID" value="PVY94889.1"/>
    <property type="molecule type" value="Genomic_DNA"/>
</dbReference>
<dbReference type="NCBIfam" id="TIGR00165">
    <property type="entry name" value="S18"/>
    <property type="match status" value="1"/>
</dbReference>
<evidence type="ECO:0000256" key="5">
    <source>
        <dbReference type="ARBA" id="ARBA00023274"/>
    </source>
</evidence>
<keyword evidence="5 7" id="KW-0687">Ribonucleoprotein</keyword>
<gene>
    <name evidence="7" type="primary">rpsR</name>
    <name evidence="9" type="ORF">C7381_103128</name>
</gene>
<dbReference type="Proteomes" id="UP000245793">
    <property type="component" value="Unassembled WGS sequence"/>
</dbReference>
<dbReference type="PANTHER" id="PTHR13479:SF40">
    <property type="entry name" value="SMALL RIBOSOMAL SUBUNIT PROTEIN BS18M"/>
    <property type="match status" value="1"/>
</dbReference>
<reference evidence="9 10" key="1">
    <citation type="submission" date="2018-04" db="EMBL/GenBank/DDBJ databases">
        <title>Genomic Encyclopedia of Type Strains, Phase IV (KMG-IV): sequencing the most valuable type-strain genomes for metagenomic binning, comparative biology and taxonomic classification.</title>
        <authorList>
            <person name="Goeker M."/>
        </authorList>
    </citation>
    <scope>NUCLEOTIDE SEQUENCE [LARGE SCALE GENOMIC DNA]</scope>
    <source>
        <strain evidence="9 10">DSM 20705</strain>
    </source>
</reference>
<dbReference type="GO" id="GO:0006412">
    <property type="term" value="P:translation"/>
    <property type="evidence" value="ECO:0007669"/>
    <property type="project" value="UniProtKB-UniRule"/>
</dbReference>
<evidence type="ECO:0000256" key="7">
    <source>
        <dbReference type="HAMAP-Rule" id="MF_00270"/>
    </source>
</evidence>
<comment type="caution">
    <text evidence="9">The sequence shown here is derived from an EMBL/GenBank/DDBJ whole genome shotgun (WGS) entry which is preliminary data.</text>
</comment>
<keyword evidence="4 7" id="KW-0689">Ribosomal protein</keyword>
<dbReference type="Gene3D" id="4.10.640.10">
    <property type="entry name" value="Ribosomal protein S18"/>
    <property type="match status" value="1"/>
</dbReference>
<dbReference type="PRINTS" id="PR00974">
    <property type="entry name" value="RIBOSOMALS18"/>
</dbReference>
<dbReference type="GO" id="GO:0022627">
    <property type="term" value="C:cytosolic small ribosomal subunit"/>
    <property type="evidence" value="ECO:0007669"/>
    <property type="project" value="TreeGrafter"/>
</dbReference>
<dbReference type="RefSeq" id="WP_034546575.1">
    <property type="nucleotide sequence ID" value="NZ_CAUPJO010000001.1"/>
</dbReference>
<evidence type="ECO:0000256" key="6">
    <source>
        <dbReference type="ARBA" id="ARBA00035141"/>
    </source>
</evidence>
<dbReference type="GO" id="GO:0003735">
    <property type="term" value="F:structural constituent of ribosome"/>
    <property type="evidence" value="ECO:0007669"/>
    <property type="project" value="InterPro"/>
</dbReference>
<organism evidence="9 10">
    <name type="scientific">Ezakiella coagulans</name>
    <dbReference type="NCBI Taxonomy" id="46507"/>
    <lineage>
        <taxon>Bacteria</taxon>
        <taxon>Bacillati</taxon>
        <taxon>Bacillota</taxon>
        <taxon>Tissierellia</taxon>
        <taxon>Ezakiella</taxon>
    </lineage>
</organism>
<dbReference type="InterPro" id="IPR018275">
    <property type="entry name" value="Ribosomal_bS18_CS"/>
</dbReference>
<evidence type="ECO:0000256" key="1">
    <source>
        <dbReference type="ARBA" id="ARBA00005589"/>
    </source>
</evidence>
<evidence type="ECO:0000313" key="10">
    <source>
        <dbReference type="Proteomes" id="UP000245793"/>
    </source>
</evidence>
<evidence type="ECO:0000256" key="2">
    <source>
        <dbReference type="ARBA" id="ARBA00022730"/>
    </source>
</evidence>
<name>A0A2U1E5C9_9FIRM</name>
<evidence type="ECO:0000256" key="8">
    <source>
        <dbReference type="RuleBase" id="RU003910"/>
    </source>
</evidence>
<keyword evidence="3 7" id="KW-0694">RNA-binding</keyword>
<dbReference type="HAMAP" id="MF_00270">
    <property type="entry name" value="Ribosomal_bS18"/>
    <property type="match status" value="1"/>
</dbReference>
<dbReference type="GO" id="GO:0070181">
    <property type="term" value="F:small ribosomal subunit rRNA binding"/>
    <property type="evidence" value="ECO:0007669"/>
    <property type="project" value="TreeGrafter"/>
</dbReference>